<dbReference type="PANTHER" id="PTHR34071:SF2">
    <property type="entry name" value="FLAVIN-NUCLEOTIDE-BINDING PROTEIN"/>
    <property type="match status" value="1"/>
</dbReference>
<evidence type="ECO:0008006" key="3">
    <source>
        <dbReference type="Google" id="ProtNLM"/>
    </source>
</evidence>
<dbReference type="Proteomes" id="UP000198282">
    <property type="component" value="Unassembled WGS sequence"/>
</dbReference>
<dbReference type="Pfam" id="PF12900">
    <property type="entry name" value="Pyridox_ox_2"/>
    <property type="match status" value="1"/>
</dbReference>
<dbReference type="InterPro" id="IPR024747">
    <property type="entry name" value="Pyridox_Oxase-rel"/>
</dbReference>
<evidence type="ECO:0000313" key="1">
    <source>
        <dbReference type="EMBL" id="SNS06295.1"/>
    </source>
</evidence>
<evidence type="ECO:0000313" key="2">
    <source>
        <dbReference type="Proteomes" id="UP000198282"/>
    </source>
</evidence>
<protein>
    <recommendedName>
        <fullName evidence="3">Nitroimidazol reductase NimA, pyridoxamine 5'-phosphate oxidase superfamily</fullName>
    </recommendedName>
</protein>
<dbReference type="InterPro" id="IPR012349">
    <property type="entry name" value="Split_barrel_FMN-bd"/>
</dbReference>
<dbReference type="AlphaFoldDB" id="A0A239BE46"/>
<dbReference type="Gene3D" id="2.30.110.10">
    <property type="entry name" value="Electron Transport, Fmn-binding Protein, Chain A"/>
    <property type="match status" value="1"/>
</dbReference>
<accession>A0A239BE46</accession>
<keyword evidence="2" id="KW-1185">Reference proteome</keyword>
<organism evidence="1 2">
    <name type="scientific">Streptosporangium subroseum</name>
    <dbReference type="NCBI Taxonomy" id="106412"/>
    <lineage>
        <taxon>Bacteria</taxon>
        <taxon>Bacillati</taxon>
        <taxon>Actinomycetota</taxon>
        <taxon>Actinomycetes</taxon>
        <taxon>Streptosporangiales</taxon>
        <taxon>Streptosporangiaceae</taxon>
        <taxon>Streptosporangium</taxon>
    </lineage>
</organism>
<reference evidence="1 2" key="1">
    <citation type="submission" date="2017-06" db="EMBL/GenBank/DDBJ databases">
        <authorList>
            <person name="Kim H.J."/>
            <person name="Triplett B.A."/>
        </authorList>
    </citation>
    <scope>NUCLEOTIDE SEQUENCE [LARGE SCALE GENOMIC DNA]</scope>
    <source>
        <strain evidence="1 2">CGMCC 4.2132</strain>
    </source>
</reference>
<dbReference type="PANTHER" id="PTHR34071">
    <property type="entry name" value="5-NITROIMIDAZOLE ANTIBIOTICS RESISTANCE PROTEIN, NIMA-FAMILY-RELATED PROTEIN-RELATED"/>
    <property type="match status" value="1"/>
</dbReference>
<dbReference type="EMBL" id="FZOD01000003">
    <property type="protein sequence ID" value="SNS06295.1"/>
    <property type="molecule type" value="Genomic_DNA"/>
</dbReference>
<proteinExistence type="predicted"/>
<dbReference type="RefSeq" id="WP_089205865.1">
    <property type="nucleotide sequence ID" value="NZ_FZOD01000003.1"/>
</dbReference>
<dbReference type="SUPFAM" id="SSF50475">
    <property type="entry name" value="FMN-binding split barrel"/>
    <property type="match status" value="1"/>
</dbReference>
<dbReference type="OrthoDB" id="116031at2"/>
<sequence>MLSTTPRTTLGRSKHRGLTDREDLYAVLDAGLVCHLGVVVDGAPMVVPTGYGRIGDTLYLHGSTGATSLRGTGDVCVTVTHLDGVVLARSVFHHSLNYRSAMIYGPLRPVEEDEERLAGLRAITEQLAPGQWDAAREPTRKELAATSVLALSLAEASVKVRQGPPLDDEEDYALPIWAGVLPLHSAWGVPEADPAMTMDLDVPKHITSRIMPIR</sequence>
<gene>
    <name evidence="1" type="ORF">SAMN05216276_1003155</name>
</gene>
<name>A0A239BE46_9ACTN</name>